<evidence type="ECO:0000256" key="8">
    <source>
        <dbReference type="SAM" id="MobiDB-lite"/>
    </source>
</evidence>
<keyword evidence="6 7" id="KW-0175">Coiled coil</keyword>
<evidence type="ECO:0000256" key="2">
    <source>
        <dbReference type="ARBA" id="ARBA00022490"/>
    </source>
</evidence>
<comment type="subcellular location">
    <subcellularLocation>
        <location evidence="1 7">Cytoplasm</location>
    </subcellularLocation>
</comment>
<comment type="caution">
    <text evidence="10">The sequence shown here is derived from an EMBL/GenBank/DDBJ whole genome shotgun (WGS) entry which is preliminary data.</text>
</comment>
<dbReference type="EMBL" id="BABT02000148">
    <property type="protein sequence ID" value="GAA97963.1"/>
    <property type="molecule type" value="Genomic_DNA"/>
</dbReference>
<dbReference type="GO" id="GO:0008143">
    <property type="term" value="F:poly(A) binding"/>
    <property type="evidence" value="ECO:0007669"/>
    <property type="project" value="TreeGrafter"/>
</dbReference>
<dbReference type="GO" id="GO:0000932">
    <property type="term" value="C:P-body"/>
    <property type="evidence" value="ECO:0007669"/>
    <property type="project" value="TreeGrafter"/>
</dbReference>
<keyword evidence="11" id="KW-1185">Reference proteome</keyword>
<feature type="coiled-coil region" evidence="7">
    <location>
        <begin position="451"/>
        <end position="489"/>
    </location>
</feature>
<evidence type="ECO:0000256" key="7">
    <source>
        <dbReference type="HAMAP-Rule" id="MF_03181"/>
    </source>
</evidence>
<dbReference type="FunCoup" id="G7E553">
    <property type="interactions" value="76"/>
</dbReference>
<dbReference type="PANTHER" id="PTHR12272:SF11">
    <property type="entry name" value="PAN2-PAN3 DEADENYLATION COMPLEX SUBUNIT PAN3"/>
    <property type="match status" value="1"/>
</dbReference>
<organism evidence="10 11">
    <name type="scientific">Mixia osmundae (strain CBS 9802 / IAM 14324 / JCM 22182 / KY 12970)</name>
    <dbReference type="NCBI Taxonomy" id="764103"/>
    <lineage>
        <taxon>Eukaryota</taxon>
        <taxon>Fungi</taxon>
        <taxon>Dikarya</taxon>
        <taxon>Basidiomycota</taxon>
        <taxon>Pucciniomycotina</taxon>
        <taxon>Mixiomycetes</taxon>
        <taxon>Mixiales</taxon>
        <taxon>Mixiaceae</taxon>
        <taxon>Mixia</taxon>
    </lineage>
</organism>
<feature type="region of interest" description="Knob domain" evidence="7">
    <location>
        <begin position="490"/>
        <end position="581"/>
    </location>
</feature>
<feature type="domain" description="Protein kinase" evidence="9">
    <location>
        <begin position="206"/>
        <end position="490"/>
    </location>
</feature>
<feature type="binding site" evidence="7">
    <location>
        <begin position="287"/>
        <end position="294"/>
    </location>
    <ligand>
        <name>ATP</name>
        <dbReference type="ChEBI" id="CHEBI:30616"/>
    </ligand>
</feature>
<comment type="subunit">
    <text evidence="7">Homodimer. Forms a heterotrimer with a catalytic subunit PAN2 to form the poly(A)-nuclease (PAN) deadenylation complex. Interacts (via PAM-2 motif) with poly(A)-binding protein PAB1 (via PABC domain), conferring substrate specificity of the enzyme complex.</text>
</comment>
<dbReference type="PANTHER" id="PTHR12272">
    <property type="entry name" value="DEADENYLATION COMPLEX SUBUNIT PAN3"/>
    <property type="match status" value="1"/>
</dbReference>
<accession>G7E553</accession>
<dbReference type="SUPFAM" id="SSF56112">
    <property type="entry name" value="Protein kinase-like (PK-like)"/>
    <property type="match status" value="1"/>
</dbReference>
<dbReference type="InterPro" id="IPR041332">
    <property type="entry name" value="Pan3_CK"/>
</dbReference>
<gene>
    <name evidence="10" type="primary">Mo04643</name>
    <name evidence="7" type="synonym">PAN3</name>
    <name evidence="10" type="ORF">E5Q_04643</name>
</gene>
<protein>
    <recommendedName>
        <fullName evidence="7">PAN2-PAN3 deadenylation complex subunit PAN3</fullName>
    </recommendedName>
    <alternativeName>
        <fullName evidence="7">PAB1P-dependent poly(A)-specific ribonuclease</fullName>
    </alternativeName>
    <alternativeName>
        <fullName evidence="7">Poly(A)-nuclease deadenylation complex subunit 3</fullName>
        <shortName evidence="7">PAN deadenylation complex subunit 3</shortName>
    </alternativeName>
</protein>
<comment type="caution">
    <text evidence="7">Lacks conserved residue(s) required for the propagation of feature annotation.</text>
</comment>
<dbReference type="HOGENOM" id="CLU_016423_0_1_1"/>
<evidence type="ECO:0000256" key="5">
    <source>
        <dbReference type="ARBA" id="ARBA00022840"/>
    </source>
</evidence>
<dbReference type="GO" id="GO:0005524">
    <property type="term" value="F:ATP binding"/>
    <property type="evidence" value="ECO:0007669"/>
    <property type="project" value="UniProtKB-UniRule"/>
</dbReference>
<comment type="domain">
    <text evidence="7">The pseudokinase domain, the coiled-coil (CC), and C-terminal knob domain (CK) form a structural unit (PKC) that forms an extensive high-affinity interaction surface for PAN2.</text>
</comment>
<evidence type="ECO:0000259" key="9">
    <source>
        <dbReference type="PROSITE" id="PS50011"/>
    </source>
</evidence>
<dbReference type="Proteomes" id="UP000009131">
    <property type="component" value="Unassembled WGS sequence"/>
</dbReference>
<name>G7E553_MIXOS</name>
<dbReference type="HAMAP" id="MF_03181">
    <property type="entry name" value="PAN3"/>
    <property type="match status" value="1"/>
</dbReference>
<reference evidence="10 11" key="2">
    <citation type="journal article" date="2012" name="Open Biol.">
        <title>Characteristics of nucleosomes and linker DNA regions on the genome of the basidiomycete Mixia osmundae revealed by mono- and dinucleosome mapping.</title>
        <authorList>
            <person name="Nishida H."/>
            <person name="Kondo S."/>
            <person name="Matsumoto T."/>
            <person name="Suzuki Y."/>
            <person name="Yoshikawa H."/>
            <person name="Taylor T.D."/>
            <person name="Sugiyama J."/>
        </authorList>
    </citation>
    <scope>NUCLEOTIDE SEQUENCE [LARGE SCALE GENOMIC DNA]</scope>
    <source>
        <strain evidence="11">CBS 9802 / IAM 14324 / JCM 22182 / KY 12970</strain>
    </source>
</reference>
<keyword evidence="4 7" id="KW-0547">Nucleotide-binding</keyword>
<dbReference type="GO" id="GO:0031251">
    <property type="term" value="C:PAN complex"/>
    <property type="evidence" value="ECO:0007669"/>
    <property type="project" value="UniProtKB-UniRule"/>
</dbReference>
<dbReference type="eggNOG" id="KOG3741">
    <property type="taxonomic scope" value="Eukaryota"/>
</dbReference>
<dbReference type="Pfam" id="PF18101">
    <property type="entry name" value="Pan3_CK"/>
    <property type="match status" value="1"/>
</dbReference>
<evidence type="ECO:0000256" key="3">
    <source>
        <dbReference type="ARBA" id="ARBA00022664"/>
    </source>
</evidence>
<dbReference type="AlphaFoldDB" id="G7E553"/>
<dbReference type="InParanoid" id="G7E553"/>
<dbReference type="FunFam" id="1.20.5.5160:FF:000002">
    <property type="entry name" value="PAN2-PAN3 deadenylation complex subunit PAN3"/>
    <property type="match status" value="1"/>
</dbReference>
<dbReference type="GO" id="GO:0004672">
    <property type="term" value="F:protein kinase activity"/>
    <property type="evidence" value="ECO:0007669"/>
    <property type="project" value="InterPro"/>
</dbReference>
<dbReference type="GO" id="GO:0000289">
    <property type="term" value="P:nuclear-transcribed mRNA poly(A) tail shortening"/>
    <property type="evidence" value="ECO:0007669"/>
    <property type="project" value="UniProtKB-UniRule"/>
</dbReference>
<keyword evidence="5 7" id="KW-0067">ATP-binding</keyword>
<comment type="function">
    <text evidence="7">Regulatory subunit of the poly(A)-nuclease (PAN) deadenylation complex, one of two cytoplasmic mRNA deadenylases involved in mRNA turnover. PAN specifically shortens poly(A) tails of RNA and the activity is stimulated by poly(A)-binding protein PAB1. PAN deadenylation is followed by rapid degradation of the shortened mRNA tails by the CCR4-NOT complex. Deadenylated mRNAs are then degraded by two alternative mechanisms, namely exosome-mediated 3'-5' exonucleolytic degradation, or deadenlyation-dependent mRNA decaping and subsequent 5'-3' exonucleolytic degradation by XRN1. May also be involved in post-transcriptional maturation of mRNA poly(A) tails. PAN3 acts as a positive regulator for PAN activity, recruiting the catalytic subunit PAN2 to mRNA via its interaction with RNA and with PAB1.</text>
</comment>
<feature type="binding site" evidence="7">
    <location>
        <position position="238"/>
    </location>
    <ligand>
        <name>ATP</name>
        <dbReference type="ChEBI" id="CHEBI:30616"/>
    </ligand>
</feature>
<feature type="binding site" evidence="7">
    <location>
        <begin position="352"/>
        <end position="353"/>
    </location>
    <ligand>
        <name>ATP</name>
        <dbReference type="ChEBI" id="CHEBI:30616"/>
    </ligand>
</feature>
<feature type="region of interest" description="Disordered" evidence="8">
    <location>
        <begin position="75"/>
        <end position="96"/>
    </location>
</feature>
<evidence type="ECO:0000256" key="1">
    <source>
        <dbReference type="ARBA" id="ARBA00004496"/>
    </source>
</evidence>
<dbReference type="Gene3D" id="1.10.287.3700">
    <property type="match status" value="1"/>
</dbReference>
<evidence type="ECO:0000313" key="10">
    <source>
        <dbReference type="EMBL" id="GAA97963.1"/>
    </source>
</evidence>
<evidence type="ECO:0000313" key="11">
    <source>
        <dbReference type="Proteomes" id="UP000009131"/>
    </source>
</evidence>
<dbReference type="Gene3D" id="1.20.5.5160">
    <property type="match status" value="1"/>
</dbReference>
<comment type="similarity">
    <text evidence="7">Belongs to the protein kinase superfamily. PAN3 family.</text>
</comment>
<dbReference type="STRING" id="764103.G7E553"/>
<evidence type="ECO:0000256" key="6">
    <source>
        <dbReference type="ARBA" id="ARBA00023054"/>
    </source>
</evidence>
<dbReference type="FunFam" id="1.10.287.3700:FF:000001">
    <property type="entry name" value="PAN2-PAN3 deadenylation complex subunit PAN3"/>
    <property type="match status" value="1"/>
</dbReference>
<sequence length="581" mass="64493">MTSALSSQHVHAPVFVPSGSAAPSPKPAQARLPTDLVNAPVFVPKSSAAAPAFVPASERKVGSSSLAFNPTAEFVPRSAASQTEDSTGQTEATSHAQDYDAHYLDATDAGLDYYGNGLGALSANAAQTRFTRQPLNYHLYAPALPHVANLTPQQQAVCGFFMSPTLREDLHLKSDAIAQGISPGEGTEIGGYWGFIPLDTNFGRQTPREGQSPKGFFGHKTWVYKAGHEADGRYYALRRVENFRLPHEAALTVVEKWRRIAHPNIVGIREAYTTHGFGDSSLIFVYDFHPLASTLHDHHLLPKPPVMRPNGRLGPASTQIPERVLWSYIIQISSAIRAAHTAGLALRTVEISKILLTGKNRLRVNCCSMFDVLRFENDASLEMQQQEDLFDLGKLIVTLGCTSLSAVHNLPRSLDHLSRQYSNDIKNLVLFLFGKPEPRKNIDEVLAMIGPRLLDDLNASQSENDLLETELMRELENARLVRLLCKFGFINERPEFDHDPRWSETGDRYLIKLFRDYVFHQVEEHGHPVVDLSHVLTCLNKLDAGVDEKMTLVSRDGQSCLIVSYRDLKQAVNAAFRDLAR</sequence>
<dbReference type="Gene3D" id="1.10.510.10">
    <property type="entry name" value="Transferase(Phosphotransferase) domain 1"/>
    <property type="match status" value="1"/>
</dbReference>
<reference evidence="10 11" key="1">
    <citation type="journal article" date="2011" name="J. Gen. Appl. Microbiol.">
        <title>Draft genome sequencing of the enigmatic basidiomycete Mixia osmundae.</title>
        <authorList>
            <person name="Nishida H."/>
            <person name="Nagatsuka Y."/>
            <person name="Sugiyama J."/>
        </authorList>
    </citation>
    <scope>NUCLEOTIDE SEQUENCE [LARGE SCALE GENOMIC DNA]</scope>
    <source>
        <strain evidence="11">CBS 9802 / IAM 14324 / JCM 22182 / KY 12970</strain>
    </source>
</reference>
<keyword evidence="2 7" id="KW-0963">Cytoplasm</keyword>
<dbReference type="OrthoDB" id="204958at2759"/>
<comment type="domain">
    <text evidence="7">Contains a pseudokinase domain. The protein kinase domain is predicted to be catalytically inactive because some of the residues important for catalytic activity are substituted and it lacks the equivalent of the binding site for a peptide substrate. However, it has retained an ATP-binding site and ATP-binding is required for mRNA degradation, stimulating the activity of the PAN2 nuclease in vitro. The nucleotide-binding site is juxtaposed to the RNase active site of PAN2 in the complex and may actually bind nucleosides of a poly(A) RNA rather than ATP, feeding the poly(A)-tail to the active site of the deadenylase and thus increasing the efficiency with which this distributive enzyme degrades oligo(A) RNAs.</text>
</comment>
<keyword evidence="3 7" id="KW-0507">mRNA processing</keyword>
<dbReference type="InterPro" id="IPR030844">
    <property type="entry name" value="PAN3"/>
</dbReference>
<comment type="domain">
    <text evidence="7">The N-terminal zinc finger binds to poly(A) RNA.</text>
</comment>
<feature type="compositionally biased region" description="Polar residues" evidence="8">
    <location>
        <begin position="79"/>
        <end position="96"/>
    </location>
</feature>
<dbReference type="PROSITE" id="PS50011">
    <property type="entry name" value="PROTEIN_KINASE_DOM"/>
    <property type="match status" value="1"/>
</dbReference>
<dbReference type="InterPro" id="IPR000719">
    <property type="entry name" value="Prot_kinase_dom"/>
</dbReference>
<dbReference type="InterPro" id="IPR011009">
    <property type="entry name" value="Kinase-like_dom_sf"/>
</dbReference>
<evidence type="ECO:0000256" key="4">
    <source>
        <dbReference type="ARBA" id="ARBA00022741"/>
    </source>
</evidence>
<proteinExistence type="inferred from homology"/>
<dbReference type="GO" id="GO:0006397">
    <property type="term" value="P:mRNA processing"/>
    <property type="evidence" value="ECO:0007669"/>
    <property type="project" value="UniProtKB-KW"/>
</dbReference>